<feature type="compositionally biased region" description="Polar residues" evidence="1">
    <location>
        <begin position="136"/>
        <end position="145"/>
    </location>
</feature>
<protein>
    <submittedName>
        <fullName evidence="2">Uncharacterized protein</fullName>
    </submittedName>
</protein>
<dbReference type="PANTHER" id="PTHR35486">
    <property type="entry name" value="EXPRESSED PROTEIN"/>
    <property type="match status" value="1"/>
</dbReference>
<name>A0AAQ3KHA0_9LILI</name>
<accession>A0AAQ3KHA0</accession>
<feature type="compositionally biased region" description="Pro residues" evidence="1">
    <location>
        <begin position="46"/>
        <end position="55"/>
    </location>
</feature>
<evidence type="ECO:0000256" key="1">
    <source>
        <dbReference type="SAM" id="MobiDB-lite"/>
    </source>
</evidence>
<organism evidence="2 3">
    <name type="scientific">Canna indica</name>
    <name type="common">Indian-shot</name>
    <dbReference type="NCBI Taxonomy" id="4628"/>
    <lineage>
        <taxon>Eukaryota</taxon>
        <taxon>Viridiplantae</taxon>
        <taxon>Streptophyta</taxon>
        <taxon>Embryophyta</taxon>
        <taxon>Tracheophyta</taxon>
        <taxon>Spermatophyta</taxon>
        <taxon>Magnoliopsida</taxon>
        <taxon>Liliopsida</taxon>
        <taxon>Zingiberales</taxon>
        <taxon>Cannaceae</taxon>
        <taxon>Canna</taxon>
    </lineage>
</organism>
<feature type="compositionally biased region" description="Acidic residues" evidence="1">
    <location>
        <begin position="192"/>
        <end position="203"/>
    </location>
</feature>
<dbReference type="Pfam" id="PF05340">
    <property type="entry name" value="DUF740"/>
    <property type="match status" value="1"/>
</dbReference>
<dbReference type="InterPro" id="IPR008004">
    <property type="entry name" value="OCTOPUS-like"/>
</dbReference>
<proteinExistence type="predicted"/>
<keyword evidence="3" id="KW-1185">Reference proteome</keyword>
<evidence type="ECO:0000313" key="2">
    <source>
        <dbReference type="EMBL" id="WOL05456.1"/>
    </source>
</evidence>
<feature type="compositionally biased region" description="Low complexity" evidence="1">
    <location>
        <begin position="160"/>
        <end position="174"/>
    </location>
</feature>
<gene>
    <name evidence="2" type="ORF">Cni_G14185</name>
</gene>
<dbReference type="PANTHER" id="PTHR35486:SF1">
    <property type="entry name" value="OS02G0689500 PROTEIN"/>
    <property type="match status" value="1"/>
</dbReference>
<dbReference type="EMBL" id="CP136893">
    <property type="protein sequence ID" value="WOL05456.1"/>
    <property type="molecule type" value="Genomic_DNA"/>
</dbReference>
<dbReference type="Proteomes" id="UP001327560">
    <property type="component" value="Chromosome 4"/>
</dbReference>
<feature type="region of interest" description="Disordered" evidence="1">
    <location>
        <begin position="246"/>
        <end position="294"/>
    </location>
</feature>
<dbReference type="AlphaFoldDB" id="A0AAQ3KHA0"/>
<feature type="region of interest" description="Disordered" evidence="1">
    <location>
        <begin position="33"/>
        <end position="79"/>
    </location>
</feature>
<reference evidence="2 3" key="1">
    <citation type="submission" date="2023-10" db="EMBL/GenBank/DDBJ databases">
        <title>Chromosome-scale genome assembly provides insights into flower coloration mechanisms of Canna indica.</title>
        <authorList>
            <person name="Li C."/>
        </authorList>
    </citation>
    <scope>NUCLEOTIDE SEQUENCE [LARGE SCALE GENOMIC DNA]</scope>
    <source>
        <tissue evidence="2">Flower</tissue>
    </source>
</reference>
<sequence>MKCKSHPYEQGAGVCASCLRERLFALIAAQNELSSNNHHRHRRSDPAPPPPPPLVFPRSVSPYVSRRRSAGSDASPARPHYLRFFSTPQLGPTFGAAARGGGFGEIDGGRRRRFSALRSLFRHPRSEETEPGVGKLNSSPSSGSWFSALIRGARKKNKKSQPSAAAAEEAAQPRRTTRSRRAVERGMTPSLEGDEDDRETSEDEWGRPTSTPMRQFPGNHRHHRSLGAVSGLSVCLSPLARLRSEARRSKAADAWVSGDLRSPESSIQHRNAAAGGAALGPNRSRKLADMGRFK</sequence>
<feature type="region of interest" description="Disordered" evidence="1">
    <location>
        <begin position="122"/>
        <end position="224"/>
    </location>
</feature>
<evidence type="ECO:0000313" key="3">
    <source>
        <dbReference type="Proteomes" id="UP001327560"/>
    </source>
</evidence>